<evidence type="ECO:0000256" key="6">
    <source>
        <dbReference type="ARBA" id="ARBA00023295"/>
    </source>
</evidence>
<dbReference type="RefSeq" id="XP_001315888.1">
    <property type="nucleotide sequence ID" value="XM_001315853.1"/>
</dbReference>
<dbReference type="SMR" id="A2EUL6"/>
<dbReference type="PANTHER" id="PTHR11452">
    <property type="entry name" value="ALPHA-GALACTOSIDASE/ALPHA-N-ACETYLGALACTOSAMINIDASE"/>
    <property type="match status" value="1"/>
</dbReference>
<dbReference type="InterPro" id="IPR013785">
    <property type="entry name" value="Aldolase_TIM"/>
</dbReference>
<dbReference type="Proteomes" id="UP000001542">
    <property type="component" value="Unassembled WGS sequence"/>
</dbReference>
<dbReference type="CDD" id="cd14792">
    <property type="entry name" value="GH27"/>
    <property type="match status" value="1"/>
</dbReference>
<comment type="similarity">
    <text evidence="2 7">Belongs to the glycosyl hydrolase 27 family.</text>
</comment>
<dbReference type="VEuPathDB" id="TrichDB:TVAG_145340"/>
<evidence type="ECO:0000313" key="10">
    <source>
        <dbReference type="Proteomes" id="UP000001542"/>
    </source>
</evidence>
<evidence type="ECO:0000256" key="7">
    <source>
        <dbReference type="RuleBase" id="RU361168"/>
    </source>
</evidence>
<dbReference type="STRING" id="5722.A2EUL6"/>
<keyword evidence="7" id="KW-1015">Disulfide bond</keyword>
<reference evidence="9" key="2">
    <citation type="journal article" date="2007" name="Science">
        <title>Draft genome sequence of the sexually transmitted pathogen Trichomonas vaginalis.</title>
        <authorList>
            <person name="Carlton J.M."/>
            <person name="Hirt R.P."/>
            <person name="Silva J.C."/>
            <person name="Delcher A.L."/>
            <person name="Schatz M."/>
            <person name="Zhao Q."/>
            <person name="Wortman J.R."/>
            <person name="Bidwell S.L."/>
            <person name="Alsmark U.C.M."/>
            <person name="Besteiro S."/>
            <person name="Sicheritz-Ponten T."/>
            <person name="Noel C.J."/>
            <person name="Dacks J.B."/>
            <person name="Foster P.G."/>
            <person name="Simillion C."/>
            <person name="Van de Peer Y."/>
            <person name="Miranda-Saavedra D."/>
            <person name="Barton G.J."/>
            <person name="Westrop G.D."/>
            <person name="Mueller S."/>
            <person name="Dessi D."/>
            <person name="Fiori P.L."/>
            <person name="Ren Q."/>
            <person name="Paulsen I."/>
            <person name="Zhang H."/>
            <person name="Bastida-Corcuera F.D."/>
            <person name="Simoes-Barbosa A."/>
            <person name="Brown M.T."/>
            <person name="Hayes R.D."/>
            <person name="Mukherjee M."/>
            <person name="Okumura C.Y."/>
            <person name="Schneider R."/>
            <person name="Smith A.J."/>
            <person name="Vanacova S."/>
            <person name="Villalvazo M."/>
            <person name="Haas B.J."/>
            <person name="Pertea M."/>
            <person name="Feldblyum T.V."/>
            <person name="Utterback T.R."/>
            <person name="Shu C.L."/>
            <person name="Osoegawa K."/>
            <person name="de Jong P.J."/>
            <person name="Hrdy I."/>
            <person name="Horvathova L."/>
            <person name="Zubacova Z."/>
            <person name="Dolezal P."/>
            <person name="Malik S.B."/>
            <person name="Logsdon J.M. Jr."/>
            <person name="Henze K."/>
            <person name="Gupta A."/>
            <person name="Wang C.C."/>
            <person name="Dunne R.L."/>
            <person name="Upcroft J.A."/>
            <person name="Upcroft P."/>
            <person name="White O."/>
            <person name="Salzberg S.L."/>
            <person name="Tang P."/>
            <person name="Chiu C.-H."/>
            <person name="Lee Y.-S."/>
            <person name="Embley T.M."/>
            <person name="Coombs G.H."/>
            <person name="Mottram J.C."/>
            <person name="Tachezy J."/>
            <person name="Fraser-Liggett C.M."/>
            <person name="Johnson P.J."/>
        </authorList>
    </citation>
    <scope>NUCLEOTIDE SEQUENCE [LARGE SCALE GENOMIC DNA]</scope>
    <source>
        <strain evidence="9">G3</strain>
    </source>
</reference>
<sequence length="525" mass="59165">MLISFLQLATSTEYETPTMGWSSWNTYRVHISEELIKKQATAMAEKGLKEKGYKYINIDDGYFGGRNETTGQLLINPERFPNGLEPVVTHIHNLGFKAGIYSDGGRNTCGNYYDADVLGKGVGLYAHDDQDADLFFNTLQFDFIKLDYCGGDPNQNSERLNLDEQTRYTSIRKALNKITRSIRVNVCRWAYPGSWVTKLATSWRISSDIENNFDAIKRLINVNMFYSAYAVEGHYNDMDMLEVGRGMSDDEDKTHFGMWCIMSSPLLIGCDMTTIKDSTLELLKNEELIALNQDPLALQAQLVETQSNTFIFVKDILEYHSTTRAFAVYNPSDSEQTVNINFESLGLSGNIKVRDVYAKSDVGTYPSSQPFSVKVNKHGTRIFTISGETRLEQVRYEAENSWIERGSAITSAQVARVDSDSLCSLGHKVTYIGGNENDNYIEWRDVYSQNGGKYNMKIAFLSGEDRILRVIVNGKTNVLKLNAGSWTAVGTKTIEIELQKGSNVIRMDNPISFAPDIDYFEITPV</sequence>
<gene>
    <name evidence="9" type="ORF">TVAG_145340</name>
</gene>
<keyword evidence="4" id="KW-0732">Signal</keyword>
<dbReference type="EMBL" id="DS113498">
    <property type="protein sequence ID" value="EAY03665.1"/>
    <property type="molecule type" value="Genomic_DNA"/>
</dbReference>
<keyword evidence="5 7" id="KW-0378">Hydrolase</keyword>
<keyword evidence="10" id="KW-1185">Reference proteome</keyword>
<comment type="catalytic activity">
    <reaction evidence="1 7">
        <text>Hydrolysis of terminal, non-reducing alpha-D-galactose residues in alpha-D-galactosides, including galactose oligosaccharides, galactomannans and galactolipids.</text>
        <dbReference type="EC" id="3.2.1.22"/>
    </reaction>
</comment>
<dbReference type="FunCoup" id="A2EUL6">
    <property type="interactions" value="208"/>
</dbReference>
<dbReference type="InterPro" id="IPR005084">
    <property type="entry name" value="CBM6"/>
</dbReference>
<dbReference type="SUPFAM" id="SSF51445">
    <property type="entry name" value="(Trans)glycosidases"/>
    <property type="match status" value="1"/>
</dbReference>
<evidence type="ECO:0000256" key="1">
    <source>
        <dbReference type="ARBA" id="ARBA00001255"/>
    </source>
</evidence>
<dbReference type="VEuPathDB" id="TrichDB:TVAGG3_0547490"/>
<dbReference type="InterPro" id="IPR008979">
    <property type="entry name" value="Galactose-bd-like_sf"/>
</dbReference>
<organism evidence="9 10">
    <name type="scientific">Trichomonas vaginalis (strain ATCC PRA-98 / G3)</name>
    <dbReference type="NCBI Taxonomy" id="412133"/>
    <lineage>
        <taxon>Eukaryota</taxon>
        <taxon>Metamonada</taxon>
        <taxon>Parabasalia</taxon>
        <taxon>Trichomonadida</taxon>
        <taxon>Trichomonadidae</taxon>
        <taxon>Trichomonas</taxon>
    </lineage>
</organism>
<evidence type="ECO:0000256" key="3">
    <source>
        <dbReference type="ARBA" id="ARBA00012755"/>
    </source>
</evidence>
<dbReference type="PROSITE" id="PS51175">
    <property type="entry name" value="CBM6"/>
    <property type="match status" value="1"/>
</dbReference>
<dbReference type="Pfam" id="PF17801">
    <property type="entry name" value="Melibiase_C"/>
    <property type="match status" value="1"/>
</dbReference>
<protein>
    <recommendedName>
        <fullName evidence="3 7">Alpha-galactosidase</fullName>
        <ecNumber evidence="3 7">3.2.1.22</ecNumber>
    </recommendedName>
    <alternativeName>
        <fullName evidence="7">Melibiase</fullName>
    </alternativeName>
</protein>
<keyword evidence="6 7" id="KW-0326">Glycosidase</keyword>
<evidence type="ECO:0000256" key="5">
    <source>
        <dbReference type="ARBA" id="ARBA00022801"/>
    </source>
</evidence>
<dbReference type="EC" id="3.2.1.22" evidence="3 7"/>
<dbReference type="CDD" id="cd04081">
    <property type="entry name" value="CBM35_galactosidase-like"/>
    <property type="match status" value="1"/>
</dbReference>
<dbReference type="InterPro" id="IPR002241">
    <property type="entry name" value="Glyco_hydro_27"/>
</dbReference>
<dbReference type="GO" id="GO:0030246">
    <property type="term" value="F:carbohydrate binding"/>
    <property type="evidence" value="ECO:0007669"/>
    <property type="project" value="InterPro"/>
</dbReference>
<dbReference type="KEGG" id="tva:4761511"/>
<dbReference type="eggNOG" id="KOG2366">
    <property type="taxonomic scope" value="Eukaryota"/>
</dbReference>
<dbReference type="GO" id="GO:0004557">
    <property type="term" value="F:alpha-galactosidase activity"/>
    <property type="evidence" value="ECO:0007669"/>
    <property type="project" value="UniProtKB-EC"/>
</dbReference>
<evidence type="ECO:0000256" key="2">
    <source>
        <dbReference type="ARBA" id="ARBA00009743"/>
    </source>
</evidence>
<evidence type="ECO:0000313" key="9">
    <source>
        <dbReference type="EMBL" id="EAY03665.1"/>
    </source>
</evidence>
<dbReference type="InParanoid" id="A2EUL6"/>
<dbReference type="AlphaFoldDB" id="A2EUL6"/>
<name>A2EUL6_TRIV3</name>
<dbReference type="PANTHER" id="PTHR11452:SF75">
    <property type="entry name" value="ALPHA-GALACTOSIDASE MEL1"/>
    <property type="match status" value="1"/>
</dbReference>
<evidence type="ECO:0000256" key="4">
    <source>
        <dbReference type="ARBA" id="ARBA00022729"/>
    </source>
</evidence>
<dbReference type="Gene3D" id="2.60.120.260">
    <property type="entry name" value="Galactose-binding domain-like"/>
    <property type="match status" value="1"/>
</dbReference>
<dbReference type="InterPro" id="IPR041233">
    <property type="entry name" value="Melibiase_C"/>
</dbReference>
<dbReference type="GO" id="GO:0005975">
    <property type="term" value="P:carbohydrate metabolic process"/>
    <property type="evidence" value="ECO:0007669"/>
    <property type="project" value="InterPro"/>
</dbReference>
<dbReference type="InterPro" id="IPR013780">
    <property type="entry name" value="Glyco_hydro_b"/>
</dbReference>
<accession>A2EUL6</accession>
<dbReference type="Gene3D" id="2.60.40.1180">
    <property type="entry name" value="Golgi alpha-mannosidase II"/>
    <property type="match status" value="1"/>
</dbReference>
<feature type="domain" description="CBM6" evidence="8">
    <location>
        <begin position="394"/>
        <end position="523"/>
    </location>
</feature>
<dbReference type="SUPFAM" id="SSF51011">
    <property type="entry name" value="Glycosyl hydrolase domain"/>
    <property type="match status" value="1"/>
</dbReference>
<evidence type="ECO:0000259" key="8">
    <source>
        <dbReference type="PROSITE" id="PS51175"/>
    </source>
</evidence>
<proteinExistence type="inferred from homology"/>
<dbReference type="Pfam" id="PF16499">
    <property type="entry name" value="Melibiase_2"/>
    <property type="match status" value="1"/>
</dbReference>
<dbReference type="InterPro" id="IPR017853">
    <property type="entry name" value="GH"/>
</dbReference>
<dbReference type="OMA" id="VHTWGMS"/>
<dbReference type="OrthoDB" id="5795902at2759"/>
<dbReference type="Gene3D" id="3.20.20.70">
    <property type="entry name" value="Aldolase class I"/>
    <property type="match status" value="1"/>
</dbReference>
<dbReference type="PRINTS" id="PR00740">
    <property type="entry name" value="GLHYDRLASE27"/>
</dbReference>
<dbReference type="SUPFAM" id="SSF49785">
    <property type="entry name" value="Galactose-binding domain-like"/>
    <property type="match status" value="1"/>
</dbReference>
<reference evidence="9" key="1">
    <citation type="submission" date="2006-10" db="EMBL/GenBank/DDBJ databases">
        <authorList>
            <person name="Amadeo P."/>
            <person name="Zhao Q."/>
            <person name="Wortman J."/>
            <person name="Fraser-Liggett C."/>
            <person name="Carlton J."/>
        </authorList>
    </citation>
    <scope>NUCLEOTIDE SEQUENCE</scope>
    <source>
        <strain evidence="9">G3</strain>
    </source>
</reference>